<dbReference type="AlphaFoldDB" id="A0ABC8J865"/>
<reference evidence="1 2" key="1">
    <citation type="submission" date="2022-03" db="EMBL/GenBank/DDBJ databases">
        <authorList>
            <person name="Macdonald S."/>
            <person name="Ahmed S."/>
            <person name="Newling K."/>
        </authorList>
    </citation>
    <scope>NUCLEOTIDE SEQUENCE [LARGE SCALE GENOMIC DNA]</scope>
</reference>
<protein>
    <submittedName>
        <fullName evidence="1">Uncharacterized protein</fullName>
    </submittedName>
</protein>
<accession>A0ABC8J865</accession>
<gene>
    <name evidence="1" type="ORF">ERUC_LOCUS7909</name>
</gene>
<organism evidence="1 2">
    <name type="scientific">Eruca vesicaria subsp. sativa</name>
    <name type="common">Garden rocket</name>
    <name type="synonym">Eruca sativa</name>
    <dbReference type="NCBI Taxonomy" id="29727"/>
    <lineage>
        <taxon>Eukaryota</taxon>
        <taxon>Viridiplantae</taxon>
        <taxon>Streptophyta</taxon>
        <taxon>Embryophyta</taxon>
        <taxon>Tracheophyta</taxon>
        <taxon>Spermatophyta</taxon>
        <taxon>Magnoliopsida</taxon>
        <taxon>eudicotyledons</taxon>
        <taxon>Gunneridae</taxon>
        <taxon>Pentapetalae</taxon>
        <taxon>rosids</taxon>
        <taxon>malvids</taxon>
        <taxon>Brassicales</taxon>
        <taxon>Brassicaceae</taxon>
        <taxon>Brassiceae</taxon>
        <taxon>Eruca</taxon>
    </lineage>
</organism>
<sequence>MGLGRKIPRSFSMKTWISSTAKLTLQVLGTDLNGGCMNPAVVMRWAYAAVNIQQHSIYLCHCLDL</sequence>
<dbReference type="PANTHER" id="PTHR47720:SF1">
    <property type="entry name" value="AQUAPORIN SIP2-1-RELATED"/>
    <property type="match status" value="1"/>
</dbReference>
<keyword evidence="2" id="KW-1185">Reference proteome</keyword>
<name>A0ABC8J865_ERUVS</name>
<proteinExistence type="predicted"/>
<dbReference type="PANTHER" id="PTHR47720">
    <property type="entry name" value="AQUAPORIN SIP2-1-RELATED"/>
    <property type="match status" value="1"/>
</dbReference>
<evidence type="ECO:0000313" key="2">
    <source>
        <dbReference type="Proteomes" id="UP001642260"/>
    </source>
</evidence>
<dbReference type="Proteomes" id="UP001642260">
    <property type="component" value="Unassembled WGS sequence"/>
</dbReference>
<dbReference type="EMBL" id="CAKOAT010085266">
    <property type="protein sequence ID" value="CAH8317282.1"/>
    <property type="molecule type" value="Genomic_DNA"/>
</dbReference>
<evidence type="ECO:0000313" key="1">
    <source>
        <dbReference type="EMBL" id="CAH8317282.1"/>
    </source>
</evidence>
<comment type="caution">
    <text evidence="1">The sequence shown here is derived from an EMBL/GenBank/DDBJ whole genome shotgun (WGS) entry which is preliminary data.</text>
</comment>
<dbReference type="InterPro" id="IPR044226">
    <property type="entry name" value="SIP2-1-like"/>
</dbReference>